<dbReference type="PANTHER" id="PTHR43162:SF1">
    <property type="entry name" value="PRESTALK A DIFFERENTIATION PROTEIN A"/>
    <property type="match status" value="1"/>
</dbReference>
<dbReference type="EMBL" id="JAYDYW010000007">
    <property type="protein sequence ID" value="MEE1674371.1"/>
    <property type="molecule type" value="Genomic_DNA"/>
</dbReference>
<keyword evidence="3" id="KW-1185">Reference proteome</keyword>
<dbReference type="Gene3D" id="3.90.25.10">
    <property type="entry name" value="UDP-galactose 4-epimerase, domain 1"/>
    <property type="match status" value="1"/>
</dbReference>
<sequence length="273" mass="29423">MTATTLIIGANGKTGRRVEALLQANGHATRGVSRSSSPAFDWLKPDTWLAAMQGCDSAYVTYQPDLAVPAAKQHIAQFIQKAKQAGIKHLVLLSGRGEQGAELAEQQLINSGLTWNVVRASWFSQNFSEGFLIESVIAGQVALPAGDVLEPFVDVDDIAEVAFACLTKPALANKLFEVTGPELLSLRKCVNQIAQVRNTPMEYIDISVPQFVEALEQQGMPADMQWLMNELFGVVMDGRNSNLCHGVEQALGRKPKAFSAYAAAAHAAGAWQA</sequence>
<proteinExistence type="predicted"/>
<dbReference type="InterPro" id="IPR036291">
    <property type="entry name" value="NAD(P)-bd_dom_sf"/>
</dbReference>
<accession>A0ABU7G4X5</accession>
<dbReference type="PANTHER" id="PTHR43162">
    <property type="match status" value="1"/>
</dbReference>
<dbReference type="Pfam" id="PF13460">
    <property type="entry name" value="NAD_binding_10"/>
    <property type="match status" value="1"/>
</dbReference>
<protein>
    <submittedName>
        <fullName evidence="2">NAD(P)H-binding protein</fullName>
    </submittedName>
</protein>
<dbReference type="InterPro" id="IPR016040">
    <property type="entry name" value="NAD(P)-bd_dom"/>
</dbReference>
<evidence type="ECO:0000313" key="2">
    <source>
        <dbReference type="EMBL" id="MEE1674371.1"/>
    </source>
</evidence>
<dbReference type="Gene3D" id="3.40.50.720">
    <property type="entry name" value="NAD(P)-binding Rossmann-like Domain"/>
    <property type="match status" value="1"/>
</dbReference>
<name>A0ABU7G4X5_9ALTE</name>
<dbReference type="InterPro" id="IPR051604">
    <property type="entry name" value="Ergot_Alk_Oxidoreductase"/>
</dbReference>
<dbReference type="RefSeq" id="WP_329775502.1">
    <property type="nucleotide sequence ID" value="NZ_JAYDYW010000007.1"/>
</dbReference>
<gene>
    <name evidence="2" type="ORF">SNR37_003809</name>
</gene>
<dbReference type="Proteomes" id="UP001310248">
    <property type="component" value="Unassembled WGS sequence"/>
</dbReference>
<reference evidence="3" key="1">
    <citation type="submission" date="2023-07" db="EMBL/GenBank/DDBJ databases">
        <title>Draft genome sequence of Agarivorans aestuarii strain ZMCS4, a CAZymes producing bacteria isolated from the marine brown algae Clodostephus spongiosus.</title>
        <authorList>
            <person name="Lorente B."/>
            <person name="Cabral C."/>
            <person name="Frias J."/>
            <person name="Faria J."/>
            <person name="Toubarro D."/>
        </authorList>
    </citation>
    <scope>NUCLEOTIDE SEQUENCE [LARGE SCALE GENOMIC DNA]</scope>
    <source>
        <strain evidence="3">ZMCS4</strain>
    </source>
</reference>
<comment type="caution">
    <text evidence="2">The sequence shown here is derived from an EMBL/GenBank/DDBJ whole genome shotgun (WGS) entry which is preliminary data.</text>
</comment>
<feature type="domain" description="NAD(P)-binding" evidence="1">
    <location>
        <begin position="9"/>
        <end position="169"/>
    </location>
</feature>
<evidence type="ECO:0000259" key="1">
    <source>
        <dbReference type="Pfam" id="PF13460"/>
    </source>
</evidence>
<evidence type="ECO:0000313" key="3">
    <source>
        <dbReference type="Proteomes" id="UP001310248"/>
    </source>
</evidence>
<organism evidence="2 3">
    <name type="scientific">Agarivorans aestuarii</name>
    <dbReference type="NCBI Taxonomy" id="1563703"/>
    <lineage>
        <taxon>Bacteria</taxon>
        <taxon>Pseudomonadati</taxon>
        <taxon>Pseudomonadota</taxon>
        <taxon>Gammaproteobacteria</taxon>
        <taxon>Alteromonadales</taxon>
        <taxon>Alteromonadaceae</taxon>
        <taxon>Agarivorans</taxon>
    </lineage>
</organism>
<dbReference type="SUPFAM" id="SSF51735">
    <property type="entry name" value="NAD(P)-binding Rossmann-fold domains"/>
    <property type="match status" value="1"/>
</dbReference>